<keyword evidence="4 7" id="KW-0812">Transmembrane</keyword>
<dbReference type="RefSeq" id="WP_121021044.1">
    <property type="nucleotide sequence ID" value="NZ_RCCE01000001.1"/>
</dbReference>
<evidence type="ECO:0000256" key="1">
    <source>
        <dbReference type="ARBA" id="ARBA00004651"/>
    </source>
</evidence>
<dbReference type="InterPro" id="IPR055348">
    <property type="entry name" value="DctQ"/>
</dbReference>
<comment type="caution">
    <text evidence="7">Lacks conserved residue(s) required for the propagation of feature annotation.</text>
</comment>
<dbReference type="Proteomes" id="UP000269157">
    <property type="component" value="Unassembled WGS sequence"/>
</dbReference>
<feature type="transmembrane region" description="Helical" evidence="7">
    <location>
        <begin position="12"/>
        <end position="30"/>
    </location>
</feature>
<keyword evidence="10" id="KW-1185">Reference proteome</keyword>
<evidence type="ECO:0000313" key="9">
    <source>
        <dbReference type="EMBL" id="RLJ60117.1"/>
    </source>
</evidence>
<feature type="transmembrane region" description="Helical" evidence="7">
    <location>
        <begin position="199"/>
        <end position="217"/>
    </location>
</feature>
<dbReference type="GO" id="GO:0005886">
    <property type="term" value="C:plasma membrane"/>
    <property type="evidence" value="ECO:0007669"/>
    <property type="project" value="UniProtKB-SubCell"/>
</dbReference>
<evidence type="ECO:0000256" key="3">
    <source>
        <dbReference type="ARBA" id="ARBA00022475"/>
    </source>
</evidence>
<keyword evidence="3" id="KW-1003">Cell membrane</keyword>
<dbReference type="AlphaFoldDB" id="A0A497X4H3"/>
<comment type="function">
    <text evidence="7">Part of the tripartite ATP-independent periplasmic (TRAP) transport system.</text>
</comment>
<comment type="subcellular location">
    <subcellularLocation>
        <location evidence="7">Cell inner membrane</location>
        <topology evidence="7">Multi-pass membrane protein</topology>
    </subcellularLocation>
    <subcellularLocation>
        <location evidence="1">Cell membrane</location>
        <topology evidence="1">Multi-pass membrane protein</topology>
    </subcellularLocation>
</comment>
<dbReference type="GO" id="GO:0022857">
    <property type="term" value="F:transmembrane transporter activity"/>
    <property type="evidence" value="ECO:0007669"/>
    <property type="project" value="UniProtKB-UniRule"/>
</dbReference>
<name>A0A497X4H3_9RHOB</name>
<evidence type="ECO:0000256" key="4">
    <source>
        <dbReference type="ARBA" id="ARBA00022692"/>
    </source>
</evidence>
<sequence>MREWSPVLGLPLWVWLFVVPSVIAALCLIYGPRLERVLRPVWRVLDRVYFASGAIAAVFMVTILVLIVAQMIARWTGFALPGTTEFAGYAMAATSFFALSHALTRGAHIRVSIVLNSTRFLKRWLDVFAVFGAAVIATYFARYAIKANIFSEMLNDRTQGQDQIPEWVVTLFSLPGRAFGDWGQALSESGDALVYTPVWIPQLSMSIGTVLLAVALWDTLFRMLVTGVNPIVSEAVE</sequence>
<proteinExistence type="inferred from homology"/>
<reference evidence="9 10" key="1">
    <citation type="submission" date="2018-10" db="EMBL/GenBank/DDBJ databases">
        <title>Genomic Encyclopedia of Archaeal and Bacterial Type Strains, Phase II (KMG-II): from individual species to whole genera.</title>
        <authorList>
            <person name="Goeker M."/>
        </authorList>
    </citation>
    <scope>NUCLEOTIDE SEQUENCE [LARGE SCALE GENOMIC DNA]</scope>
    <source>
        <strain evidence="9 10">DSM 29466</strain>
    </source>
</reference>
<keyword evidence="5 7" id="KW-1133">Transmembrane helix</keyword>
<organism evidence="9 10">
    <name type="scientific">Litoreibacter meonggei</name>
    <dbReference type="NCBI Taxonomy" id="1049199"/>
    <lineage>
        <taxon>Bacteria</taxon>
        <taxon>Pseudomonadati</taxon>
        <taxon>Pseudomonadota</taxon>
        <taxon>Alphaproteobacteria</taxon>
        <taxon>Rhodobacterales</taxon>
        <taxon>Roseobacteraceae</taxon>
        <taxon>Litoreibacter</taxon>
    </lineage>
</organism>
<comment type="subunit">
    <text evidence="7">The complex comprises the extracytoplasmic solute receptor protein and the two transmembrane proteins.</text>
</comment>
<protein>
    <recommendedName>
        <fullName evidence="7">TRAP transporter small permease protein</fullName>
    </recommendedName>
</protein>
<evidence type="ECO:0000256" key="7">
    <source>
        <dbReference type="RuleBase" id="RU369079"/>
    </source>
</evidence>
<gene>
    <name evidence="9" type="ORF">BCF46_0311</name>
</gene>
<comment type="caution">
    <text evidence="9">The sequence shown here is derived from an EMBL/GenBank/DDBJ whole genome shotgun (WGS) entry which is preliminary data.</text>
</comment>
<dbReference type="OrthoDB" id="9797534at2"/>
<dbReference type="Pfam" id="PF04290">
    <property type="entry name" value="DctQ"/>
    <property type="match status" value="1"/>
</dbReference>
<feature type="transmembrane region" description="Helical" evidence="7">
    <location>
        <begin position="124"/>
        <end position="145"/>
    </location>
</feature>
<comment type="similarity">
    <text evidence="7">Belongs to the TRAP transporter small permease family.</text>
</comment>
<accession>A0A497X4H3</accession>
<feature type="transmembrane region" description="Helical" evidence="7">
    <location>
        <begin position="86"/>
        <end position="103"/>
    </location>
</feature>
<feature type="domain" description="Tripartite ATP-independent periplasmic transporters DctQ component" evidence="8">
    <location>
        <begin position="63"/>
        <end position="171"/>
    </location>
</feature>
<evidence type="ECO:0000256" key="2">
    <source>
        <dbReference type="ARBA" id="ARBA00022448"/>
    </source>
</evidence>
<evidence type="ECO:0000259" key="8">
    <source>
        <dbReference type="Pfam" id="PF04290"/>
    </source>
</evidence>
<dbReference type="EMBL" id="RCCE01000001">
    <property type="protein sequence ID" value="RLJ60117.1"/>
    <property type="molecule type" value="Genomic_DNA"/>
</dbReference>
<evidence type="ECO:0000256" key="6">
    <source>
        <dbReference type="ARBA" id="ARBA00023136"/>
    </source>
</evidence>
<feature type="transmembrane region" description="Helical" evidence="7">
    <location>
        <begin position="50"/>
        <end position="74"/>
    </location>
</feature>
<keyword evidence="6 7" id="KW-0472">Membrane</keyword>
<evidence type="ECO:0000256" key="5">
    <source>
        <dbReference type="ARBA" id="ARBA00022989"/>
    </source>
</evidence>
<keyword evidence="7" id="KW-0997">Cell inner membrane</keyword>
<evidence type="ECO:0000313" key="10">
    <source>
        <dbReference type="Proteomes" id="UP000269157"/>
    </source>
</evidence>
<keyword evidence="2 7" id="KW-0813">Transport</keyword>